<keyword evidence="2" id="KW-0645">Protease</keyword>
<evidence type="ECO:0000256" key="6">
    <source>
        <dbReference type="ARBA" id="ARBA00023049"/>
    </source>
</evidence>
<reference evidence="8 9" key="1">
    <citation type="submission" date="2019-03" db="EMBL/GenBank/DDBJ databases">
        <title>Genomic Encyclopedia of Type Strains, Phase IV (KMG-IV): sequencing the most valuable type-strain genomes for metagenomic binning, comparative biology and taxonomic classification.</title>
        <authorList>
            <person name="Goeker M."/>
        </authorList>
    </citation>
    <scope>NUCLEOTIDE SEQUENCE [LARGE SCALE GENOMIC DNA]</scope>
    <source>
        <strain evidence="8 9">LX-B</strain>
    </source>
</reference>
<keyword evidence="5" id="KW-0862">Zinc</keyword>
<comment type="caution">
    <text evidence="8">The sequence shown here is derived from an EMBL/GenBank/DDBJ whole genome shotgun (WGS) entry which is preliminary data.</text>
</comment>
<dbReference type="GO" id="GO:0051603">
    <property type="term" value="P:proteolysis involved in protein catabolic process"/>
    <property type="evidence" value="ECO:0007669"/>
    <property type="project" value="TreeGrafter"/>
</dbReference>
<dbReference type="Pfam" id="PF01435">
    <property type="entry name" value="Peptidase_M48"/>
    <property type="match status" value="1"/>
</dbReference>
<keyword evidence="3" id="KW-0479">Metal-binding</keyword>
<dbReference type="PANTHER" id="PTHR22726:SF1">
    <property type="entry name" value="METALLOENDOPEPTIDASE OMA1, MITOCHONDRIAL"/>
    <property type="match status" value="1"/>
</dbReference>
<evidence type="ECO:0000313" key="8">
    <source>
        <dbReference type="EMBL" id="TCL61536.1"/>
    </source>
</evidence>
<dbReference type="RefSeq" id="WP_132016238.1">
    <property type="nucleotide sequence ID" value="NZ_SLUN01000033.1"/>
</dbReference>
<dbReference type="Gene3D" id="3.30.2010.10">
    <property type="entry name" value="Metalloproteases ('zincins'), catalytic domain"/>
    <property type="match status" value="1"/>
</dbReference>
<dbReference type="Proteomes" id="UP000295008">
    <property type="component" value="Unassembled WGS sequence"/>
</dbReference>
<dbReference type="InterPro" id="IPR035451">
    <property type="entry name" value="Ada-like_dom_sf"/>
</dbReference>
<name>A0A4R1R7E6_HYDET</name>
<dbReference type="GO" id="GO:0004222">
    <property type="term" value="F:metalloendopeptidase activity"/>
    <property type="evidence" value="ECO:0007669"/>
    <property type="project" value="InterPro"/>
</dbReference>
<keyword evidence="4" id="KW-0378">Hydrolase</keyword>
<evidence type="ECO:0000256" key="1">
    <source>
        <dbReference type="ARBA" id="ARBA00001947"/>
    </source>
</evidence>
<gene>
    <name evidence="8" type="ORF">EDC14_103342</name>
</gene>
<dbReference type="SUPFAM" id="SSF57884">
    <property type="entry name" value="Ada DNA repair protein, N-terminal domain (N-Ada 10)"/>
    <property type="match status" value="1"/>
</dbReference>
<keyword evidence="6" id="KW-0482">Metalloprotease</keyword>
<keyword evidence="9" id="KW-1185">Reference proteome</keyword>
<dbReference type="AlphaFoldDB" id="A0A4R1R7E6"/>
<dbReference type="EMBL" id="SLUN01000033">
    <property type="protein sequence ID" value="TCL61536.1"/>
    <property type="molecule type" value="Genomic_DNA"/>
</dbReference>
<dbReference type="InterPro" id="IPR051156">
    <property type="entry name" value="Mito/Outer_Membr_Metalloprot"/>
</dbReference>
<evidence type="ECO:0000256" key="5">
    <source>
        <dbReference type="ARBA" id="ARBA00022833"/>
    </source>
</evidence>
<evidence type="ECO:0000256" key="2">
    <source>
        <dbReference type="ARBA" id="ARBA00022670"/>
    </source>
</evidence>
<evidence type="ECO:0000256" key="4">
    <source>
        <dbReference type="ARBA" id="ARBA00022801"/>
    </source>
</evidence>
<organism evidence="8 9">
    <name type="scientific">Hydrogenispora ethanolica</name>
    <dbReference type="NCBI Taxonomy" id="1082276"/>
    <lineage>
        <taxon>Bacteria</taxon>
        <taxon>Bacillati</taxon>
        <taxon>Bacillota</taxon>
        <taxon>Hydrogenispora</taxon>
    </lineage>
</organism>
<sequence length="474" mass="53555">MNRNSFRYWVWLIGLFILFAVPTWGASQPSMALLAINNYSGVDKVSGGKLVRLVDEEFAKAVKKQAEIRFIDEEATANLLKNKGLDSYYEAANLCTNRDYSRMTTRIGVDQLAILEINGYSEIRREKSKKAFQLLLGLRLIAKDGSETYYSGEGFSEGKPEAAFTNSMTQLLSNCFGVGSTDFNAGNIRSFDAPVLGNRASKVYHLLDTHHGPQESVRENFNSRTEAEQRGYRPCPICFPDYKSFDYADRALEESLGAEGCGTIEYYYRVEQNPQLIAWLERVAAPLFKVSYRKNVDFKFRILDTKEVNAFCSPNGYIYVTKGLIDIVESDSEMAMVIAHEMGHLEKKHAVIRYRQAITAAFLASIFIAVNNNNNNNQAANVLAVVMAELVLRGYSRDQENEADEVAVAHLKQAGLDYRVYHTLMGRFIDMRQAKITAINKIFATHPAPEKRIENLDQFLQSYDKLQAQLDTGF</sequence>
<evidence type="ECO:0000256" key="3">
    <source>
        <dbReference type="ARBA" id="ARBA00022723"/>
    </source>
</evidence>
<dbReference type="GO" id="GO:0016020">
    <property type="term" value="C:membrane"/>
    <property type="evidence" value="ECO:0007669"/>
    <property type="project" value="TreeGrafter"/>
</dbReference>
<dbReference type="CDD" id="cd07324">
    <property type="entry name" value="M48C_Oma1-like"/>
    <property type="match status" value="1"/>
</dbReference>
<dbReference type="Gene3D" id="3.40.10.10">
    <property type="entry name" value="DNA Methylphosphotriester Repair Domain"/>
    <property type="match status" value="1"/>
</dbReference>
<comment type="cofactor">
    <cofactor evidence="1">
        <name>Zn(2+)</name>
        <dbReference type="ChEBI" id="CHEBI:29105"/>
    </cofactor>
</comment>
<dbReference type="PANTHER" id="PTHR22726">
    <property type="entry name" value="METALLOENDOPEPTIDASE OMA1"/>
    <property type="match status" value="1"/>
</dbReference>
<feature type="domain" description="Peptidase M48" evidence="7">
    <location>
        <begin position="278"/>
        <end position="458"/>
    </location>
</feature>
<evidence type="ECO:0000259" key="7">
    <source>
        <dbReference type="Pfam" id="PF01435"/>
    </source>
</evidence>
<protein>
    <submittedName>
        <fullName evidence="8">Peptidase M48-like protein</fullName>
    </submittedName>
</protein>
<dbReference type="GO" id="GO:0046872">
    <property type="term" value="F:metal ion binding"/>
    <property type="evidence" value="ECO:0007669"/>
    <property type="project" value="UniProtKB-KW"/>
</dbReference>
<evidence type="ECO:0000313" key="9">
    <source>
        <dbReference type="Proteomes" id="UP000295008"/>
    </source>
</evidence>
<accession>A0A4R1R7E6</accession>
<dbReference type="OrthoDB" id="9810445at2"/>
<dbReference type="InterPro" id="IPR001915">
    <property type="entry name" value="Peptidase_M48"/>
</dbReference>
<proteinExistence type="predicted"/>